<dbReference type="AlphaFoldDB" id="A0A328KMQ9"/>
<evidence type="ECO:0000313" key="2">
    <source>
        <dbReference type="Proteomes" id="UP000249099"/>
    </source>
</evidence>
<protein>
    <submittedName>
        <fullName evidence="1">Uncharacterized protein</fullName>
    </submittedName>
</protein>
<dbReference type="RefSeq" id="WP_112790368.1">
    <property type="nucleotide sequence ID" value="NZ_NAQV01000023.1"/>
</dbReference>
<comment type="caution">
    <text evidence="1">The sequence shown here is derived from an EMBL/GenBank/DDBJ whole genome shotgun (WGS) entry which is preliminary data.</text>
</comment>
<sequence length="124" mass="14869">MSEKIEGTLRDFELTKQCRNDFLRYVVEILVERYHINKSSLFREIGVKSQFAYHWLNGKNMSHNKMNELELVLSDLYGVLLDDELQYHTNYIAKIKKESGKEYNKWKKSEAYKHKDLRVTDYLG</sequence>
<evidence type="ECO:0000313" key="1">
    <source>
        <dbReference type="EMBL" id="RAN62420.1"/>
    </source>
</evidence>
<dbReference type="Proteomes" id="UP000249099">
    <property type="component" value="Unassembled WGS sequence"/>
</dbReference>
<organism evidence="1 2">
    <name type="scientific">Dolosigranulum pigrum</name>
    <dbReference type="NCBI Taxonomy" id="29394"/>
    <lineage>
        <taxon>Bacteria</taxon>
        <taxon>Bacillati</taxon>
        <taxon>Bacillota</taxon>
        <taxon>Bacilli</taxon>
        <taxon>Lactobacillales</taxon>
        <taxon>Carnobacteriaceae</taxon>
        <taxon>Dolosigranulum</taxon>
    </lineage>
</organism>
<accession>A0A328KMQ9</accession>
<name>A0A328KMQ9_9LACT</name>
<dbReference type="EMBL" id="NAQV01000023">
    <property type="protein sequence ID" value="RAN62420.1"/>
    <property type="molecule type" value="Genomic_DNA"/>
</dbReference>
<gene>
    <name evidence="1" type="ORF">B8A44_07680</name>
</gene>
<reference evidence="1 2" key="1">
    <citation type="submission" date="2017-03" db="EMBL/GenBank/DDBJ databases">
        <title>wgs assembly of Dolosigranulum pigrum KPL CDC strains.</title>
        <authorList>
            <person name="Brugger S.D."/>
            <person name="Pettigrew M."/>
            <person name="Kong Y."/>
            <person name="Lemon K.P."/>
        </authorList>
    </citation>
    <scope>NUCLEOTIDE SEQUENCE [LARGE SCALE GENOMIC DNA]</scope>
    <source>
        <strain evidence="1 2">KPL1931_CDC4294-98</strain>
    </source>
</reference>
<proteinExistence type="predicted"/>